<keyword evidence="2 11" id="KW-0813">Transport</keyword>
<evidence type="ECO:0000256" key="6">
    <source>
        <dbReference type="ARBA" id="ARBA00022827"/>
    </source>
</evidence>
<dbReference type="EMBL" id="DRUY01000072">
    <property type="protein sequence ID" value="HHI65327.1"/>
    <property type="molecule type" value="Genomic_DNA"/>
</dbReference>
<dbReference type="InterPro" id="IPR050353">
    <property type="entry name" value="PyrK_electron_transfer"/>
</dbReference>
<feature type="binding site" evidence="11 13">
    <location>
        <position position="213"/>
    </location>
    <ligand>
        <name>[2Fe-2S] cluster</name>
        <dbReference type="ChEBI" id="CHEBI:190135"/>
    </ligand>
</feature>
<evidence type="ECO:0000256" key="11">
    <source>
        <dbReference type="HAMAP-Rule" id="MF_01211"/>
    </source>
</evidence>
<keyword evidence="5 11" id="KW-0479">Metal-binding</keyword>
<comment type="cofactor">
    <cofactor evidence="13">
        <name>[2Fe-2S] cluster</name>
        <dbReference type="ChEBI" id="CHEBI:190135"/>
    </cofactor>
    <text evidence="13">Binds 1 [2Fe-2S] cluster per subunit.</text>
</comment>
<comment type="pathway">
    <text evidence="11">Pyrimidine metabolism; UMP biosynthesis via de novo pathway; orotate from (S)-dihydroorotate (NAD(+) route): step 1/1.</text>
</comment>
<keyword evidence="9 11" id="KW-0408">Iron</keyword>
<keyword evidence="8 11" id="KW-0249">Electron transport</keyword>
<keyword evidence="6 11" id="KW-0274">FAD</keyword>
<evidence type="ECO:0000256" key="1">
    <source>
        <dbReference type="ARBA" id="ARBA00006422"/>
    </source>
</evidence>
<dbReference type="SUPFAM" id="SSF63380">
    <property type="entry name" value="Riboflavin synthase domain-like"/>
    <property type="match status" value="1"/>
</dbReference>
<evidence type="ECO:0000256" key="10">
    <source>
        <dbReference type="ARBA" id="ARBA00023014"/>
    </source>
</evidence>
<protein>
    <recommendedName>
        <fullName evidence="11">Dihydroorotate dehydrogenase B (NAD(+)), electron transfer subunit</fullName>
    </recommendedName>
    <alternativeName>
        <fullName evidence="11">Dihydroorotate oxidase B, electron transfer subunit</fullName>
    </alternativeName>
</protein>
<proteinExistence type="inferred from homology"/>
<comment type="cofactor">
    <cofactor evidence="11 12">
        <name>FAD</name>
        <dbReference type="ChEBI" id="CHEBI:57692"/>
    </cofactor>
    <text evidence="11 12">Binds 1 FAD per subunit.</text>
</comment>
<feature type="binding site" evidence="11 13">
    <location>
        <position position="216"/>
    </location>
    <ligand>
        <name>[2Fe-2S] cluster</name>
        <dbReference type="ChEBI" id="CHEBI:190135"/>
    </ligand>
</feature>
<evidence type="ECO:0000256" key="4">
    <source>
        <dbReference type="ARBA" id="ARBA00022714"/>
    </source>
</evidence>
<evidence type="ECO:0000256" key="13">
    <source>
        <dbReference type="PIRSR" id="PIRSR006816-2"/>
    </source>
</evidence>
<keyword evidence="4 11" id="KW-0001">2Fe-2S</keyword>
<dbReference type="Gene3D" id="2.10.240.10">
    <property type="entry name" value="Dihydroorotate dehydrogenase, electron transfer subunit"/>
    <property type="match status" value="1"/>
</dbReference>
<dbReference type="GO" id="GO:0009055">
    <property type="term" value="F:electron transfer activity"/>
    <property type="evidence" value="ECO:0007669"/>
    <property type="project" value="UniProtKB-UniRule"/>
</dbReference>
<comment type="subunit">
    <text evidence="11">Heterotetramer of 2 PyrK and 2 PyrD type B subunits.</text>
</comment>
<dbReference type="PROSITE" id="PS51384">
    <property type="entry name" value="FAD_FR"/>
    <property type="match status" value="1"/>
</dbReference>
<evidence type="ECO:0000256" key="8">
    <source>
        <dbReference type="ARBA" id="ARBA00022982"/>
    </source>
</evidence>
<dbReference type="PANTHER" id="PTHR43513:SF3">
    <property type="entry name" value="DIHYDROOROTATE DEHYDROGENASE B (NAD(+)), ELECTRON TRANSFER SUBUNIT-RELATED"/>
    <property type="match status" value="1"/>
</dbReference>
<dbReference type="PIRSF" id="PIRSF006816">
    <property type="entry name" value="Cyc3_hyd_g"/>
    <property type="match status" value="1"/>
</dbReference>
<dbReference type="InterPro" id="IPR023455">
    <property type="entry name" value="Dihydroorotate_DHASE_ETsu"/>
</dbReference>
<dbReference type="GO" id="GO:0016491">
    <property type="term" value="F:oxidoreductase activity"/>
    <property type="evidence" value="ECO:0007669"/>
    <property type="project" value="InterPro"/>
</dbReference>
<feature type="binding site" evidence="11 13">
    <location>
        <position position="208"/>
    </location>
    <ligand>
        <name>[2Fe-2S] cluster</name>
        <dbReference type="ChEBI" id="CHEBI:190135"/>
    </ligand>
</feature>
<dbReference type="GO" id="GO:0050660">
    <property type="term" value="F:flavin adenine dinucleotide binding"/>
    <property type="evidence" value="ECO:0007669"/>
    <property type="project" value="InterPro"/>
</dbReference>
<evidence type="ECO:0000256" key="7">
    <source>
        <dbReference type="ARBA" id="ARBA00022975"/>
    </source>
</evidence>
<dbReference type="UniPathway" id="UPA00070">
    <property type="reaction ID" value="UER00945"/>
</dbReference>
<comment type="function">
    <text evidence="11">Responsible for channeling the electrons from the oxidation of dihydroorotate from the FMN redox center in the PyrD type B subunit to the ultimate electron acceptor NAD(+).</text>
</comment>
<dbReference type="InterPro" id="IPR017938">
    <property type="entry name" value="Riboflavin_synthase-like_b-brl"/>
</dbReference>
<evidence type="ECO:0000256" key="12">
    <source>
        <dbReference type="PIRSR" id="PIRSR006816-1"/>
    </source>
</evidence>
<dbReference type="InterPro" id="IPR019480">
    <property type="entry name" value="Dihydroorotate_DH_Fe-S-bd"/>
</dbReference>
<evidence type="ECO:0000256" key="5">
    <source>
        <dbReference type="ARBA" id="ARBA00022723"/>
    </source>
</evidence>
<evidence type="ECO:0000256" key="3">
    <source>
        <dbReference type="ARBA" id="ARBA00022630"/>
    </source>
</evidence>
<dbReference type="Pfam" id="PF10418">
    <property type="entry name" value="DHODB_Fe-S_bind"/>
    <property type="match status" value="1"/>
</dbReference>
<dbReference type="InterPro" id="IPR017927">
    <property type="entry name" value="FAD-bd_FR_type"/>
</dbReference>
<feature type="domain" description="FAD-binding FR-type" evidence="14">
    <location>
        <begin position="1"/>
        <end position="96"/>
    </location>
</feature>
<reference evidence="15" key="1">
    <citation type="journal article" date="2020" name="mSystems">
        <title>Genome- and Community-Level Interaction Insights into Carbon Utilization and Element Cycling Functions of Hydrothermarchaeota in Hydrothermal Sediment.</title>
        <authorList>
            <person name="Zhou Z."/>
            <person name="Liu Y."/>
            <person name="Xu W."/>
            <person name="Pan J."/>
            <person name="Luo Z.H."/>
            <person name="Li M."/>
        </authorList>
    </citation>
    <scope>NUCLEOTIDE SEQUENCE [LARGE SCALE GENOMIC DNA]</scope>
    <source>
        <strain evidence="15">SpSt-1019</strain>
    </source>
</reference>
<keyword evidence="7 11" id="KW-0665">Pyrimidine biosynthesis</keyword>
<dbReference type="InterPro" id="IPR039261">
    <property type="entry name" value="FNR_nucleotide-bd"/>
</dbReference>
<feature type="binding site" evidence="11 12">
    <location>
        <begin position="71"/>
        <end position="72"/>
    </location>
    <ligand>
        <name>FAD</name>
        <dbReference type="ChEBI" id="CHEBI:57692"/>
    </ligand>
</feature>
<name>A0A7C5PGN3_9BACT</name>
<comment type="similarity">
    <text evidence="1 11">Belongs to the PyrK family.</text>
</comment>
<keyword evidence="10 11" id="KW-0411">Iron-sulfur</keyword>
<comment type="caution">
    <text evidence="15">The sequence shown here is derived from an EMBL/GenBank/DDBJ whole genome shotgun (WGS) entry which is preliminary data.</text>
</comment>
<dbReference type="GO" id="GO:0051537">
    <property type="term" value="F:2 iron, 2 sulfur cluster binding"/>
    <property type="evidence" value="ECO:0007669"/>
    <property type="project" value="UniProtKB-KW"/>
</dbReference>
<evidence type="ECO:0000256" key="2">
    <source>
        <dbReference type="ARBA" id="ARBA00022448"/>
    </source>
</evidence>
<dbReference type="AlphaFoldDB" id="A0A7C5PGN3"/>
<dbReference type="HAMAP" id="MF_01211">
    <property type="entry name" value="DHODB_Fe_S_bind"/>
    <property type="match status" value="1"/>
</dbReference>
<dbReference type="GO" id="GO:0044205">
    <property type="term" value="P:'de novo' UMP biosynthetic process"/>
    <property type="evidence" value="ECO:0007669"/>
    <property type="project" value="UniProtKB-UniRule"/>
</dbReference>
<evidence type="ECO:0000256" key="9">
    <source>
        <dbReference type="ARBA" id="ARBA00023004"/>
    </source>
</evidence>
<dbReference type="PRINTS" id="PR00409">
    <property type="entry name" value="PHDIOXRDTASE"/>
</dbReference>
<comment type="cofactor">
    <cofactor evidence="11">
        <name>[2Fe-2S] cluster</name>
        <dbReference type="ChEBI" id="CHEBI:190135"/>
    </cofactor>
    <text evidence="11">Binds 1 [2Fe-2S] cluster per subunit.</text>
</comment>
<dbReference type="InterPro" id="IPR008333">
    <property type="entry name" value="Cbr1-like_FAD-bd_dom"/>
</dbReference>
<dbReference type="SUPFAM" id="SSF52343">
    <property type="entry name" value="Ferredoxin reductase-like, C-terminal NADP-linked domain"/>
    <property type="match status" value="1"/>
</dbReference>
<dbReference type="GO" id="GO:0046872">
    <property type="term" value="F:metal ion binding"/>
    <property type="evidence" value="ECO:0007669"/>
    <property type="project" value="UniProtKB-KW"/>
</dbReference>
<evidence type="ECO:0000259" key="14">
    <source>
        <dbReference type="PROSITE" id="PS51384"/>
    </source>
</evidence>
<dbReference type="CDD" id="cd06218">
    <property type="entry name" value="DHOD_e_trans"/>
    <property type="match status" value="1"/>
</dbReference>
<keyword evidence="3 11" id="KW-0285">Flavoprotein</keyword>
<dbReference type="InterPro" id="IPR001433">
    <property type="entry name" value="OxRdtase_FAD/NAD-bd"/>
</dbReference>
<dbReference type="InterPro" id="IPR037117">
    <property type="entry name" value="Dihydroorotate_DH_ele_sf"/>
</dbReference>
<evidence type="ECO:0000313" key="15">
    <source>
        <dbReference type="EMBL" id="HHI65327.1"/>
    </source>
</evidence>
<dbReference type="Pfam" id="PF00175">
    <property type="entry name" value="NAD_binding_1"/>
    <property type="match status" value="1"/>
</dbReference>
<sequence>MIDTKVVNVERISNFHFLIDLNSKTNLNPIPGQFFMLKVNDLNDPFFMRPFSIFDTDKSVLRFLIEIKGKGTKVLSKAKVGDILNIRGPLGNGFKFENIRSALLYAGGTGIAPMFYLAKNLKINGVESDIVLGFRNKERVIFEDSFAEFGNVFVYTDDGSFKEKGTVIDFEIKKKYDSVFACGPVPMLKAIQRRHKSAQISLESIFACGAGACMGCVVRSSKGYLRVCKDGPVFNSEEIIF</sequence>
<dbReference type="Pfam" id="PF00970">
    <property type="entry name" value="FAD_binding_6"/>
    <property type="match status" value="1"/>
</dbReference>
<dbReference type="InterPro" id="IPR012165">
    <property type="entry name" value="Cyt_c3_hydrogenase_gsu"/>
</dbReference>
<dbReference type="Gene3D" id="3.40.50.80">
    <property type="entry name" value="Nucleotide-binding domain of ferredoxin-NADP reductase (FNR) module"/>
    <property type="match status" value="1"/>
</dbReference>
<gene>
    <name evidence="11" type="primary">pyrK</name>
    <name evidence="15" type="ORF">ENL70_02095</name>
</gene>
<dbReference type="PANTHER" id="PTHR43513">
    <property type="entry name" value="DIHYDROOROTATE DEHYDROGENASE B (NAD(+)), ELECTRON TRANSFER SUBUNIT"/>
    <property type="match status" value="1"/>
</dbReference>
<dbReference type="Gene3D" id="2.40.30.10">
    <property type="entry name" value="Translation factors"/>
    <property type="match status" value="1"/>
</dbReference>
<feature type="binding site" evidence="11 13">
    <location>
        <position position="228"/>
    </location>
    <ligand>
        <name>[2Fe-2S] cluster</name>
        <dbReference type="ChEBI" id="CHEBI:190135"/>
    </ligand>
</feature>
<organism evidence="15">
    <name type="scientific">Thermodesulfobium narugense</name>
    <dbReference type="NCBI Taxonomy" id="184064"/>
    <lineage>
        <taxon>Bacteria</taxon>
        <taxon>Pseudomonadati</taxon>
        <taxon>Thermodesulfobiota</taxon>
        <taxon>Thermodesulfobiia</taxon>
        <taxon>Thermodesulfobiales</taxon>
        <taxon>Thermodesulfobiaceae</taxon>
        <taxon>Thermodesulfobium</taxon>
    </lineage>
</organism>
<feature type="binding site" evidence="11 12">
    <location>
        <begin position="49"/>
        <end position="52"/>
    </location>
    <ligand>
        <name>FAD</name>
        <dbReference type="ChEBI" id="CHEBI:57692"/>
    </ligand>
</feature>
<comment type="caution">
    <text evidence="11">Lacks conserved residue(s) required for the propagation of feature annotation.</text>
</comment>
<accession>A0A7C5PGN3</accession>